<dbReference type="Gene3D" id="1.10.10.10">
    <property type="entry name" value="Winged helix-like DNA-binding domain superfamily/Winged helix DNA-binding domain"/>
    <property type="match status" value="1"/>
</dbReference>
<reference evidence="3" key="1">
    <citation type="journal article" date="2019" name="Int. J. Syst. Evol. Microbiol.">
        <title>The Global Catalogue of Microorganisms (GCM) 10K type strain sequencing project: providing services to taxonomists for standard genome sequencing and annotation.</title>
        <authorList>
            <consortium name="The Broad Institute Genomics Platform"/>
            <consortium name="The Broad Institute Genome Sequencing Center for Infectious Disease"/>
            <person name="Wu L."/>
            <person name="Ma J."/>
        </authorList>
    </citation>
    <scope>NUCLEOTIDE SEQUENCE [LARGE SCALE GENOMIC DNA]</scope>
    <source>
        <strain evidence="3">JCM 4395</strain>
    </source>
</reference>
<dbReference type="RefSeq" id="WP_344406850.1">
    <property type="nucleotide sequence ID" value="NZ_BAAASG010000030.1"/>
</dbReference>
<evidence type="ECO:0000313" key="2">
    <source>
        <dbReference type="EMBL" id="GAA2522842.1"/>
    </source>
</evidence>
<dbReference type="InterPro" id="IPR036388">
    <property type="entry name" value="WH-like_DNA-bd_sf"/>
</dbReference>
<gene>
    <name evidence="2" type="ORF">GCM10010276_87380</name>
</gene>
<name>A0ABP6AT30_STRLO</name>
<protein>
    <submittedName>
        <fullName evidence="2">Uncharacterized protein</fullName>
    </submittedName>
</protein>
<accession>A0ABP6AT30</accession>
<proteinExistence type="predicted"/>
<sequence>MPRQPKRPSSGRTKGRITAVQPGGDSAFTESLSSRLGKDIKPPSRKRPVQQMDVSVRYTYRAPHEVYGKSGYSVVSNDFLADVLAVLIAQHGMSPIQSAVLLWCIGRQREGWLRATHKKIADKLGVERSNVTRALGRLEGWHMIQRVDTGLIFVNPLLGFEGNGDVQHEVLDALRRGAPEGAFPELKAPPAPRSVQLELLADGEDDEEVDEEGRAC</sequence>
<feature type="region of interest" description="Disordered" evidence="1">
    <location>
        <begin position="1"/>
        <end position="48"/>
    </location>
</feature>
<dbReference type="SUPFAM" id="SSF46785">
    <property type="entry name" value="Winged helix' DNA-binding domain"/>
    <property type="match status" value="1"/>
</dbReference>
<organism evidence="2 3">
    <name type="scientific">Streptomyces longisporus</name>
    <dbReference type="NCBI Taxonomy" id="1948"/>
    <lineage>
        <taxon>Bacteria</taxon>
        <taxon>Bacillati</taxon>
        <taxon>Actinomycetota</taxon>
        <taxon>Actinomycetes</taxon>
        <taxon>Kitasatosporales</taxon>
        <taxon>Streptomycetaceae</taxon>
        <taxon>Streptomyces</taxon>
    </lineage>
</organism>
<dbReference type="EMBL" id="BAAASG010000030">
    <property type="protein sequence ID" value="GAA2522842.1"/>
    <property type="molecule type" value="Genomic_DNA"/>
</dbReference>
<evidence type="ECO:0000256" key="1">
    <source>
        <dbReference type="SAM" id="MobiDB-lite"/>
    </source>
</evidence>
<dbReference type="Proteomes" id="UP001501777">
    <property type="component" value="Unassembled WGS sequence"/>
</dbReference>
<evidence type="ECO:0000313" key="3">
    <source>
        <dbReference type="Proteomes" id="UP001501777"/>
    </source>
</evidence>
<keyword evidence="3" id="KW-1185">Reference proteome</keyword>
<comment type="caution">
    <text evidence="2">The sequence shown here is derived from an EMBL/GenBank/DDBJ whole genome shotgun (WGS) entry which is preliminary data.</text>
</comment>
<dbReference type="InterPro" id="IPR036390">
    <property type="entry name" value="WH_DNA-bd_sf"/>
</dbReference>